<evidence type="ECO:0000256" key="2">
    <source>
        <dbReference type="SAM" id="SignalP"/>
    </source>
</evidence>
<protein>
    <submittedName>
        <fullName evidence="4">Glycerophosphoryl diester phosphodiesterase</fullName>
    </submittedName>
</protein>
<organism evidence="4 5">
    <name type="scientific">Patulibacter medicamentivorans</name>
    <dbReference type="NCBI Taxonomy" id="1097667"/>
    <lineage>
        <taxon>Bacteria</taxon>
        <taxon>Bacillati</taxon>
        <taxon>Actinomycetota</taxon>
        <taxon>Thermoleophilia</taxon>
        <taxon>Solirubrobacterales</taxon>
        <taxon>Patulibacteraceae</taxon>
        <taxon>Patulibacter</taxon>
    </lineage>
</organism>
<dbReference type="RefSeq" id="WP_007579151.1">
    <property type="nucleotide sequence ID" value="NZ_AGUD01000313.1"/>
</dbReference>
<dbReference type="AlphaFoldDB" id="H0EBP5"/>
<dbReference type="PATRIC" id="fig|1097667.3.peg.4239"/>
<evidence type="ECO:0000313" key="4">
    <source>
        <dbReference type="EMBL" id="EHN08907.1"/>
    </source>
</evidence>
<evidence type="ECO:0000313" key="5">
    <source>
        <dbReference type="Proteomes" id="UP000005143"/>
    </source>
</evidence>
<feature type="region of interest" description="Disordered" evidence="1">
    <location>
        <begin position="27"/>
        <end position="48"/>
    </location>
</feature>
<accession>H0EBP5</accession>
<sequence length="420" mass="44669">MRPVPRSLPLAAAALALLALPVAATADRGHGRSPADGPGATRPDRGDRAPTLLARATLSATLYLPGPASGAALGSAPINGVTPPFPGQPIPGFSGVLVERDGDVLGLADNGFGSKANSADYLLQVDRVRPRWRTRFGGDGSVRVIDPIRLSDPFRKVPFPITRDDRQLTGADFDIESIQPGRRGTFWIGDEFGPYLLQVDGRGRLLRAPIPLPGVKSPQSAELAPGESPTLPASGGFEAMAELPGGRTLLPITEKALIGDGDPQRRLIHEFDVRTGRYSGRTWTYRTDLPTTLVADAQALDRHRLLVLERDDFEGAKALVKKLYVVDLRRTAPDGSLVKTEVADLLRLRDPGVTAATAGVFGLGDPFSFALQSVESVLPLGGGRVLVANDNNFPFSNGRTTGKPDDTELIVVDVPGLRGR</sequence>
<feature type="domain" description="Phytase-like" evidence="3">
    <location>
        <begin position="88"/>
        <end position="393"/>
    </location>
</feature>
<name>H0EBP5_9ACTN</name>
<dbReference type="OrthoDB" id="9758957at2"/>
<feature type="signal peptide" evidence="2">
    <location>
        <begin position="1"/>
        <end position="26"/>
    </location>
</feature>
<keyword evidence="5" id="KW-1185">Reference proteome</keyword>
<keyword evidence="2" id="KW-0732">Signal</keyword>
<dbReference type="PANTHER" id="PTHR37957:SF1">
    <property type="entry name" value="PHYTASE-LIKE DOMAIN-CONTAINING PROTEIN"/>
    <property type="match status" value="1"/>
</dbReference>
<dbReference type="EMBL" id="AGUD01000313">
    <property type="protein sequence ID" value="EHN08907.1"/>
    <property type="molecule type" value="Genomic_DNA"/>
</dbReference>
<proteinExistence type="predicted"/>
<dbReference type="InterPro" id="IPR027372">
    <property type="entry name" value="Phytase-like_dom"/>
</dbReference>
<dbReference type="PANTHER" id="PTHR37957">
    <property type="entry name" value="BLR7070 PROTEIN"/>
    <property type="match status" value="1"/>
</dbReference>
<feature type="chain" id="PRO_5003531735" evidence="2">
    <location>
        <begin position="27"/>
        <end position="420"/>
    </location>
</feature>
<reference evidence="4 5" key="1">
    <citation type="journal article" date="2013" name="Biodegradation">
        <title>Quantitative proteomic analysis of ibuprofen-degrading Patulibacter sp. strain I11.</title>
        <authorList>
            <person name="Almeida B."/>
            <person name="Kjeldal H."/>
            <person name="Lolas I."/>
            <person name="Knudsen A.D."/>
            <person name="Carvalho G."/>
            <person name="Nielsen K.L."/>
            <person name="Barreto Crespo M.T."/>
            <person name="Stensballe A."/>
            <person name="Nielsen J.L."/>
        </authorList>
    </citation>
    <scope>NUCLEOTIDE SEQUENCE [LARGE SCALE GENOMIC DNA]</scope>
    <source>
        <strain evidence="4 5">I11</strain>
    </source>
</reference>
<gene>
    <name evidence="4" type="ORF">PAI11_42780</name>
</gene>
<dbReference type="Proteomes" id="UP000005143">
    <property type="component" value="Unassembled WGS sequence"/>
</dbReference>
<comment type="caution">
    <text evidence="4">The sequence shown here is derived from an EMBL/GenBank/DDBJ whole genome shotgun (WGS) entry which is preliminary data.</text>
</comment>
<dbReference type="Pfam" id="PF13449">
    <property type="entry name" value="Phytase-like"/>
    <property type="match status" value="1"/>
</dbReference>
<evidence type="ECO:0000256" key="1">
    <source>
        <dbReference type="SAM" id="MobiDB-lite"/>
    </source>
</evidence>
<evidence type="ECO:0000259" key="3">
    <source>
        <dbReference type="Pfam" id="PF13449"/>
    </source>
</evidence>